<dbReference type="GO" id="GO:0005886">
    <property type="term" value="C:plasma membrane"/>
    <property type="evidence" value="ECO:0007669"/>
    <property type="project" value="UniProtKB-SubCell"/>
</dbReference>
<evidence type="ECO:0000256" key="1">
    <source>
        <dbReference type="ARBA" id="ARBA00004651"/>
    </source>
</evidence>
<accession>A0A915KM77</accession>
<keyword evidence="12" id="KW-1185">Reference proteome</keyword>
<dbReference type="PRINTS" id="PR00237">
    <property type="entry name" value="GPCRRHODOPSN"/>
</dbReference>
<dbReference type="OMA" id="ESIENRW"/>
<dbReference type="WBParaSite" id="nRc.2.0.1.t39942-RA">
    <property type="protein sequence ID" value="nRc.2.0.1.t39942-RA"/>
    <property type="gene ID" value="nRc.2.0.1.g39942"/>
</dbReference>
<dbReference type="SUPFAM" id="SSF81321">
    <property type="entry name" value="Family A G protein-coupled receptor-like"/>
    <property type="match status" value="1"/>
</dbReference>
<comment type="similarity">
    <text evidence="9">Belongs to the G-protein coupled receptor 1 family.</text>
</comment>
<dbReference type="Proteomes" id="UP000887565">
    <property type="component" value="Unplaced"/>
</dbReference>
<evidence type="ECO:0000313" key="13">
    <source>
        <dbReference type="WBParaSite" id="nRc.2.0.1.t39942-RA"/>
    </source>
</evidence>
<comment type="subcellular location">
    <subcellularLocation>
        <location evidence="1">Cell membrane</location>
        <topology evidence="1">Multi-pass membrane protein</topology>
    </subcellularLocation>
</comment>
<keyword evidence="6 10" id="KW-0472">Membrane</keyword>
<evidence type="ECO:0000256" key="10">
    <source>
        <dbReference type="SAM" id="Phobius"/>
    </source>
</evidence>
<name>A0A915KM77_ROMCU</name>
<dbReference type="InterPro" id="IPR000276">
    <property type="entry name" value="GPCR_Rhodpsn"/>
</dbReference>
<evidence type="ECO:0000256" key="5">
    <source>
        <dbReference type="ARBA" id="ARBA00023040"/>
    </source>
</evidence>
<evidence type="ECO:0000313" key="12">
    <source>
        <dbReference type="Proteomes" id="UP000887565"/>
    </source>
</evidence>
<dbReference type="PROSITE" id="PS50262">
    <property type="entry name" value="G_PROTEIN_RECEP_F1_2"/>
    <property type="match status" value="1"/>
</dbReference>
<evidence type="ECO:0000256" key="8">
    <source>
        <dbReference type="ARBA" id="ARBA00023224"/>
    </source>
</evidence>
<dbReference type="InterPro" id="IPR017452">
    <property type="entry name" value="GPCR_Rhodpsn_7TM"/>
</dbReference>
<dbReference type="CDD" id="cd00637">
    <property type="entry name" value="7tm_classA_rhodopsin-like"/>
    <property type="match status" value="1"/>
</dbReference>
<feature type="domain" description="G-protein coupled receptors family 1 profile" evidence="11">
    <location>
        <begin position="43"/>
        <end position="247"/>
    </location>
</feature>
<dbReference type="GO" id="GO:0004930">
    <property type="term" value="F:G protein-coupled receptor activity"/>
    <property type="evidence" value="ECO:0007669"/>
    <property type="project" value="UniProtKB-KW"/>
</dbReference>
<dbReference type="PANTHER" id="PTHR24228">
    <property type="entry name" value="B2 BRADYKININ RECEPTOR/ANGIOTENSIN II RECEPTOR"/>
    <property type="match status" value="1"/>
</dbReference>
<evidence type="ECO:0000256" key="9">
    <source>
        <dbReference type="RuleBase" id="RU000688"/>
    </source>
</evidence>
<evidence type="ECO:0000256" key="4">
    <source>
        <dbReference type="ARBA" id="ARBA00022989"/>
    </source>
</evidence>
<protein>
    <submittedName>
        <fullName evidence="13">G-protein coupled receptors family 1 profile domain-containing protein</fullName>
    </submittedName>
</protein>
<evidence type="ECO:0000256" key="6">
    <source>
        <dbReference type="ARBA" id="ARBA00023136"/>
    </source>
</evidence>
<dbReference type="AlphaFoldDB" id="A0A915KM77"/>
<evidence type="ECO:0000259" key="11">
    <source>
        <dbReference type="PROSITE" id="PS50262"/>
    </source>
</evidence>
<organism evidence="12 13">
    <name type="scientific">Romanomermis culicivorax</name>
    <name type="common">Nematode worm</name>
    <dbReference type="NCBI Taxonomy" id="13658"/>
    <lineage>
        <taxon>Eukaryota</taxon>
        <taxon>Metazoa</taxon>
        <taxon>Ecdysozoa</taxon>
        <taxon>Nematoda</taxon>
        <taxon>Enoplea</taxon>
        <taxon>Dorylaimia</taxon>
        <taxon>Mermithida</taxon>
        <taxon>Mermithoidea</taxon>
        <taxon>Mermithidae</taxon>
        <taxon>Romanomermis</taxon>
    </lineage>
</organism>
<reference evidence="13" key="1">
    <citation type="submission" date="2022-11" db="UniProtKB">
        <authorList>
            <consortium name="WormBaseParasite"/>
        </authorList>
    </citation>
    <scope>IDENTIFICATION</scope>
</reference>
<sequence>MTGFFYDRLHYLERASGMQNTKRIWTHNGEVQPYGIIARVLSYVIAVITTVLCDKKLRKIKNAFIVSLAVADFWVSSVTMPASIIGISAVHMKPSKGVLFGRQWFEHHYVVCAFTSTVCAPACMASVCSIAWIAVHRYFYIGQYGDCVIYFSRKRVLFYIFATWSFSFLIHLPNHLGWGQTRYSFMLRFCSIDTDLLSYAIFYSALVILALIVSFVFYVRIYHLLRSTNLAKRIIIGPENLLRKGKR</sequence>
<dbReference type="PANTHER" id="PTHR24228:SF75">
    <property type="entry name" value="G-PROTEIN COUPLED RECEPTORS FAMILY 1 PROFILE DOMAIN-CONTAINING PROTEIN"/>
    <property type="match status" value="1"/>
</dbReference>
<keyword evidence="4 10" id="KW-1133">Transmembrane helix</keyword>
<evidence type="ECO:0000256" key="7">
    <source>
        <dbReference type="ARBA" id="ARBA00023170"/>
    </source>
</evidence>
<keyword evidence="2" id="KW-1003">Cell membrane</keyword>
<keyword evidence="8 9" id="KW-0807">Transducer</keyword>
<evidence type="ECO:0000256" key="2">
    <source>
        <dbReference type="ARBA" id="ARBA00022475"/>
    </source>
</evidence>
<dbReference type="PROSITE" id="PS00237">
    <property type="entry name" value="G_PROTEIN_RECEP_F1_1"/>
    <property type="match status" value="1"/>
</dbReference>
<keyword evidence="3 9" id="KW-0812">Transmembrane</keyword>
<evidence type="ECO:0000256" key="3">
    <source>
        <dbReference type="ARBA" id="ARBA00022692"/>
    </source>
</evidence>
<feature type="transmembrane region" description="Helical" evidence="10">
    <location>
        <begin position="34"/>
        <end position="53"/>
    </location>
</feature>
<dbReference type="Gene3D" id="1.20.1070.10">
    <property type="entry name" value="Rhodopsin 7-helix transmembrane proteins"/>
    <property type="match status" value="1"/>
</dbReference>
<feature type="transmembrane region" description="Helical" evidence="10">
    <location>
        <begin position="156"/>
        <end position="176"/>
    </location>
</feature>
<keyword evidence="7 9" id="KW-0675">Receptor</keyword>
<feature type="transmembrane region" description="Helical" evidence="10">
    <location>
        <begin position="108"/>
        <end position="135"/>
    </location>
</feature>
<proteinExistence type="inferred from homology"/>
<feature type="transmembrane region" description="Helical" evidence="10">
    <location>
        <begin position="65"/>
        <end position="88"/>
    </location>
</feature>
<feature type="transmembrane region" description="Helical" evidence="10">
    <location>
        <begin position="196"/>
        <end position="219"/>
    </location>
</feature>
<keyword evidence="5 9" id="KW-0297">G-protein coupled receptor</keyword>
<dbReference type="Pfam" id="PF00001">
    <property type="entry name" value="7tm_1"/>
    <property type="match status" value="1"/>
</dbReference>